<keyword evidence="1" id="KW-0732">Signal</keyword>
<reference evidence="2" key="3">
    <citation type="submission" date="2025-09" db="UniProtKB">
        <authorList>
            <consortium name="Ensembl"/>
        </authorList>
    </citation>
    <scope>IDENTIFICATION</scope>
</reference>
<evidence type="ECO:0000313" key="2">
    <source>
        <dbReference type="Ensembl" id="ENSAMEP00000027012.1"/>
    </source>
</evidence>
<organism evidence="2 3">
    <name type="scientific">Ailuropoda melanoleuca</name>
    <name type="common">Giant panda</name>
    <dbReference type="NCBI Taxonomy" id="9646"/>
    <lineage>
        <taxon>Eukaryota</taxon>
        <taxon>Metazoa</taxon>
        <taxon>Chordata</taxon>
        <taxon>Craniata</taxon>
        <taxon>Vertebrata</taxon>
        <taxon>Euteleostomi</taxon>
        <taxon>Mammalia</taxon>
        <taxon>Eutheria</taxon>
        <taxon>Laurasiatheria</taxon>
        <taxon>Carnivora</taxon>
        <taxon>Caniformia</taxon>
        <taxon>Ursidae</taxon>
        <taxon>Ailuropoda</taxon>
    </lineage>
</organism>
<evidence type="ECO:0000256" key="1">
    <source>
        <dbReference type="SAM" id="SignalP"/>
    </source>
</evidence>
<evidence type="ECO:0000313" key="3">
    <source>
        <dbReference type="Proteomes" id="UP000008912"/>
    </source>
</evidence>
<accession>A0A7N5P3C8</accession>
<reference evidence="2 3" key="1">
    <citation type="journal article" date="2010" name="Nature">
        <title>The sequence and de novo assembly of the giant panda genome.</title>
        <authorList>
            <person name="Li R."/>
            <person name="Fan W."/>
            <person name="Tian G."/>
            <person name="Zhu H."/>
            <person name="He L."/>
            <person name="Cai J."/>
            <person name="Huang Q."/>
            <person name="Cai Q."/>
            <person name="Li B."/>
            <person name="Bai Y."/>
            <person name="Zhang Z."/>
            <person name="Zhang Y."/>
            <person name="Wang W."/>
            <person name="Li J."/>
            <person name="Wei F."/>
            <person name="Li H."/>
            <person name="Jian M."/>
            <person name="Li J."/>
            <person name="Zhang Z."/>
            <person name="Nielsen R."/>
            <person name="Li D."/>
            <person name="Gu W."/>
            <person name="Yang Z."/>
            <person name="Xuan Z."/>
            <person name="Ryder O.A."/>
            <person name="Leung F.C."/>
            <person name="Zhou Y."/>
            <person name="Cao J."/>
            <person name="Sun X."/>
            <person name="Fu Y."/>
            <person name="Fang X."/>
            <person name="Guo X."/>
            <person name="Wang B."/>
            <person name="Hou R."/>
            <person name="Shen F."/>
            <person name="Mu B."/>
            <person name="Ni P."/>
            <person name="Lin R."/>
            <person name="Qian W."/>
            <person name="Wang G."/>
            <person name="Yu C."/>
            <person name="Nie W."/>
            <person name="Wang J."/>
            <person name="Wu Z."/>
            <person name="Liang H."/>
            <person name="Min J."/>
            <person name="Wu Q."/>
            <person name="Cheng S."/>
            <person name="Ruan J."/>
            <person name="Wang M."/>
            <person name="Shi Z."/>
            <person name="Wen M."/>
            <person name="Liu B."/>
            <person name="Ren X."/>
            <person name="Zheng H."/>
            <person name="Dong D."/>
            <person name="Cook K."/>
            <person name="Shan G."/>
            <person name="Zhang H."/>
            <person name="Kosiol C."/>
            <person name="Xie X."/>
            <person name="Lu Z."/>
            <person name="Zheng H."/>
            <person name="Li Y."/>
            <person name="Steiner C.C."/>
            <person name="Lam T.T."/>
            <person name="Lin S."/>
            <person name="Zhang Q."/>
            <person name="Li G."/>
            <person name="Tian J."/>
            <person name="Gong T."/>
            <person name="Liu H."/>
            <person name="Zhang D."/>
            <person name="Fang L."/>
            <person name="Ye C."/>
            <person name="Zhang J."/>
            <person name="Hu W."/>
            <person name="Xu A."/>
            <person name="Ren Y."/>
            <person name="Zhang G."/>
            <person name="Bruford M.W."/>
            <person name="Li Q."/>
            <person name="Ma L."/>
            <person name="Guo Y."/>
            <person name="An N."/>
            <person name="Hu Y."/>
            <person name="Zheng Y."/>
            <person name="Shi Y."/>
            <person name="Li Z."/>
            <person name="Liu Q."/>
            <person name="Chen Y."/>
            <person name="Zhao J."/>
            <person name="Qu N."/>
            <person name="Zhao S."/>
            <person name="Tian F."/>
            <person name="Wang X."/>
            <person name="Wang H."/>
            <person name="Xu L."/>
            <person name="Liu X."/>
            <person name="Vinar T."/>
            <person name="Wang Y."/>
            <person name="Lam T.W."/>
            <person name="Yiu S.M."/>
            <person name="Liu S."/>
            <person name="Zhang H."/>
            <person name="Li D."/>
            <person name="Huang Y."/>
            <person name="Wang X."/>
            <person name="Yang G."/>
            <person name="Jiang Z."/>
            <person name="Wang J."/>
            <person name="Qin N."/>
            <person name="Li L."/>
            <person name="Li J."/>
            <person name="Bolund L."/>
            <person name="Kristiansen K."/>
            <person name="Wong G.K."/>
            <person name="Olson M."/>
            <person name="Zhang X."/>
            <person name="Li S."/>
            <person name="Yang H."/>
            <person name="Wang J."/>
            <person name="Wang J."/>
        </authorList>
    </citation>
    <scope>NUCLEOTIDE SEQUENCE [LARGE SCALE GENOMIC DNA]</scope>
</reference>
<sequence length="68" mass="7894">VCCLLSIPIIIVPFHFIFPSGCMSCSQRRYSLQPIPERRIPNRYLGQPSPFTHPHLLKPDWNSCWEIG</sequence>
<dbReference type="Ensembl" id="ENSAMET00000031330.1">
    <property type="protein sequence ID" value="ENSAMEP00000027012.1"/>
    <property type="gene ID" value="ENSAMEG00000024588.1"/>
</dbReference>
<dbReference type="Proteomes" id="UP000008912">
    <property type="component" value="Unassembled WGS sequence"/>
</dbReference>
<protein>
    <submittedName>
        <fullName evidence="2">Uncharacterized protein</fullName>
    </submittedName>
</protein>
<name>A0A7N5P3C8_AILME</name>
<proteinExistence type="predicted"/>
<dbReference type="InParanoid" id="A0A7N5P3C8"/>
<keyword evidence="3" id="KW-1185">Reference proteome</keyword>
<dbReference type="GeneTree" id="ENSGT01040000244788"/>
<feature type="chain" id="PRO_5030715547" evidence="1">
    <location>
        <begin position="23"/>
        <end position="68"/>
    </location>
</feature>
<dbReference type="AlphaFoldDB" id="A0A7N5P3C8"/>
<reference evidence="2" key="2">
    <citation type="submission" date="2025-08" db="UniProtKB">
        <authorList>
            <consortium name="Ensembl"/>
        </authorList>
    </citation>
    <scope>IDENTIFICATION</scope>
</reference>
<feature type="signal peptide" evidence="1">
    <location>
        <begin position="1"/>
        <end position="22"/>
    </location>
</feature>